<dbReference type="Pfam" id="PF07563">
    <property type="entry name" value="DUF1541"/>
    <property type="match status" value="2"/>
</dbReference>
<feature type="chain" id="PRO_5024393013" evidence="2">
    <location>
        <begin position="26"/>
        <end position="192"/>
    </location>
</feature>
<evidence type="ECO:0000313" key="4">
    <source>
        <dbReference type="EMBL" id="QGH34268.1"/>
    </source>
</evidence>
<keyword evidence="5" id="KW-1185">Reference proteome</keyword>
<feature type="domain" description="DUF1541" evidence="3">
    <location>
        <begin position="135"/>
        <end position="185"/>
    </location>
</feature>
<dbReference type="AlphaFoldDB" id="A0A5Q2TLY4"/>
<dbReference type="InterPro" id="IPR011438">
    <property type="entry name" value="DUF1541"/>
</dbReference>
<accession>A0A5Q2TLY4</accession>
<feature type="region of interest" description="Disordered" evidence="1">
    <location>
        <begin position="25"/>
        <end position="62"/>
    </location>
</feature>
<evidence type="ECO:0000313" key="5">
    <source>
        <dbReference type="Proteomes" id="UP000339690"/>
    </source>
</evidence>
<evidence type="ECO:0000256" key="1">
    <source>
        <dbReference type="SAM" id="MobiDB-lite"/>
    </source>
</evidence>
<proteinExistence type="predicted"/>
<evidence type="ECO:0000256" key="2">
    <source>
        <dbReference type="SAM" id="SignalP"/>
    </source>
</evidence>
<keyword evidence="2" id="KW-0732">Signal</keyword>
<dbReference type="PROSITE" id="PS51257">
    <property type="entry name" value="PROKAR_LIPOPROTEIN"/>
    <property type="match status" value="1"/>
</dbReference>
<dbReference type="KEGG" id="grc:GI584_09630"/>
<gene>
    <name evidence="4" type="ORF">GI584_09630</name>
</gene>
<evidence type="ECO:0000259" key="3">
    <source>
        <dbReference type="Pfam" id="PF07563"/>
    </source>
</evidence>
<feature type="signal peptide" evidence="2">
    <location>
        <begin position="1"/>
        <end position="25"/>
    </location>
</feature>
<dbReference type="EMBL" id="CP045915">
    <property type="protein sequence ID" value="QGH34268.1"/>
    <property type="molecule type" value="Genomic_DNA"/>
</dbReference>
<reference evidence="4 5" key="1">
    <citation type="submission" date="2019-11" db="EMBL/GenBank/DDBJ databases">
        <title>Gracilibacillus salitolerans sp. nov., a moderate halophile isolated from a saline soil in northwest China.</title>
        <authorList>
            <person name="Gan L."/>
        </authorList>
    </citation>
    <scope>NUCLEOTIDE SEQUENCE [LARGE SCALE GENOMIC DNA]</scope>
    <source>
        <strain evidence="4 5">SCU50</strain>
    </source>
</reference>
<sequence length="192" mass="20864">MRLKKILICLSLGVALLLAACGAQEETPEEGPVEGSNQNGDNEMDHADMDHSSSGEVPEGLEEAENPVYEVGSKAIITEAHMPGMEDVEATVVGAYNTVVYTVSYTPTDGGERVEDHKWVIHEEIEEAGDEPFQPGDEVTLNASHMEGMNGATAEIDSVEQTTVYMVDFTTKDGEEIKNHKWVVESELAPIE</sequence>
<organism evidence="4 5">
    <name type="scientific">Gracilibacillus salitolerans</name>
    <dbReference type="NCBI Taxonomy" id="2663022"/>
    <lineage>
        <taxon>Bacteria</taxon>
        <taxon>Bacillati</taxon>
        <taxon>Bacillota</taxon>
        <taxon>Bacilli</taxon>
        <taxon>Bacillales</taxon>
        <taxon>Bacillaceae</taxon>
        <taxon>Gracilibacillus</taxon>
    </lineage>
</organism>
<name>A0A5Q2TLY4_9BACI</name>
<dbReference type="Gene3D" id="2.30.30.1210">
    <property type="entry name" value="Domain of unknown function DUF1541"/>
    <property type="match status" value="1"/>
</dbReference>
<feature type="domain" description="DUF1541" evidence="3">
    <location>
        <begin position="71"/>
        <end position="122"/>
    </location>
</feature>
<dbReference type="Proteomes" id="UP000339690">
    <property type="component" value="Chromosome"/>
</dbReference>
<feature type="compositionally biased region" description="Basic and acidic residues" evidence="1">
    <location>
        <begin position="43"/>
        <end position="53"/>
    </location>
</feature>
<protein>
    <submittedName>
        <fullName evidence="4">DUF1541 domain-containing protein</fullName>
    </submittedName>
</protein>